<evidence type="ECO:0000256" key="2">
    <source>
        <dbReference type="ARBA" id="ARBA00023015"/>
    </source>
</evidence>
<keyword evidence="4" id="KW-0804">Transcription</keyword>
<name>A0A8T2QW28_CERRI</name>
<feature type="compositionally biased region" description="Polar residues" evidence="6">
    <location>
        <begin position="68"/>
        <end position="82"/>
    </location>
</feature>
<feature type="region of interest" description="Disordered" evidence="6">
    <location>
        <begin position="56"/>
        <end position="82"/>
    </location>
</feature>
<dbReference type="InterPro" id="IPR003657">
    <property type="entry name" value="WRKY_dom"/>
</dbReference>
<evidence type="ECO:0000313" key="8">
    <source>
        <dbReference type="EMBL" id="KAH7288239.1"/>
    </source>
</evidence>
<gene>
    <name evidence="8" type="ORF">KP509_31G018400</name>
</gene>
<evidence type="ECO:0000256" key="4">
    <source>
        <dbReference type="ARBA" id="ARBA00023163"/>
    </source>
</evidence>
<dbReference type="Pfam" id="PF03106">
    <property type="entry name" value="WRKY"/>
    <property type="match status" value="1"/>
</dbReference>
<keyword evidence="9" id="KW-1185">Reference proteome</keyword>
<comment type="subcellular location">
    <subcellularLocation>
        <location evidence="1">Nucleus</location>
    </subcellularLocation>
</comment>
<dbReference type="PANTHER" id="PTHR31221:SF334">
    <property type="entry name" value="WRKY TRANSCRIPTION FACTOR 57-RELATED"/>
    <property type="match status" value="1"/>
</dbReference>
<reference evidence="8" key="1">
    <citation type="submission" date="2021-08" db="EMBL/GenBank/DDBJ databases">
        <title>WGS assembly of Ceratopteris richardii.</title>
        <authorList>
            <person name="Marchant D.B."/>
            <person name="Chen G."/>
            <person name="Jenkins J."/>
            <person name="Shu S."/>
            <person name="Leebens-Mack J."/>
            <person name="Grimwood J."/>
            <person name="Schmutz J."/>
            <person name="Soltis P."/>
            <person name="Soltis D."/>
            <person name="Chen Z.-H."/>
        </authorList>
    </citation>
    <scope>NUCLEOTIDE SEQUENCE</scope>
    <source>
        <strain evidence="8">Whitten #5841</strain>
        <tissue evidence="8">Leaf</tissue>
    </source>
</reference>
<dbReference type="PROSITE" id="PS50811">
    <property type="entry name" value="WRKY"/>
    <property type="match status" value="1"/>
</dbReference>
<dbReference type="AlphaFoldDB" id="A0A8T2QW28"/>
<dbReference type="Proteomes" id="UP000825935">
    <property type="component" value="Chromosome 31"/>
</dbReference>
<keyword evidence="2" id="KW-0805">Transcription regulation</keyword>
<dbReference type="Gene3D" id="2.20.25.80">
    <property type="entry name" value="WRKY domain"/>
    <property type="match status" value="1"/>
</dbReference>
<evidence type="ECO:0000256" key="1">
    <source>
        <dbReference type="ARBA" id="ARBA00004123"/>
    </source>
</evidence>
<dbReference type="GO" id="GO:0003700">
    <property type="term" value="F:DNA-binding transcription factor activity"/>
    <property type="evidence" value="ECO:0007669"/>
    <property type="project" value="InterPro"/>
</dbReference>
<protein>
    <recommendedName>
        <fullName evidence="7">WRKY domain-containing protein</fullName>
    </recommendedName>
</protein>
<feature type="domain" description="WRKY" evidence="7">
    <location>
        <begin position="236"/>
        <end position="304"/>
    </location>
</feature>
<accession>A0A8T2QW28</accession>
<dbReference type="OrthoDB" id="1888929at2759"/>
<dbReference type="SMART" id="SM00774">
    <property type="entry name" value="WRKY"/>
    <property type="match status" value="1"/>
</dbReference>
<comment type="caution">
    <text evidence="8">The sequence shown here is derived from an EMBL/GenBank/DDBJ whole genome shotgun (WGS) entry which is preliminary data.</text>
</comment>
<sequence>MTSTIEVIRKISELMRTRPHEVKQILNGPDLSSCSDLRRFSMEKLSSFSQEISETDSSYMPVECTGSGEFSSAQDKASGDGFNSPSPVVATVLATVGSDSQNFPFRDDAEQTPCFSDESIDLWTGEGIELESKTVSIIHEETIGLSKGDASFSIRNDYVSFDMRKEISQKRKHWNIDKLARGKISRTRDNSQGSNENAIDYHASRSLNVNSDESSEMDVNNKKSSQRKAFVVRVKTKNLNLDDGFKWLKYGEKELRNHRYTRSYYKCEKSRVRRCPVQKWITVSSENSDYVDFAYIGIHNHRPNC</sequence>
<evidence type="ECO:0000256" key="5">
    <source>
        <dbReference type="ARBA" id="ARBA00023242"/>
    </source>
</evidence>
<evidence type="ECO:0000256" key="6">
    <source>
        <dbReference type="SAM" id="MobiDB-lite"/>
    </source>
</evidence>
<evidence type="ECO:0000259" key="7">
    <source>
        <dbReference type="PROSITE" id="PS50811"/>
    </source>
</evidence>
<organism evidence="8 9">
    <name type="scientific">Ceratopteris richardii</name>
    <name type="common">Triangle waterfern</name>
    <dbReference type="NCBI Taxonomy" id="49495"/>
    <lineage>
        <taxon>Eukaryota</taxon>
        <taxon>Viridiplantae</taxon>
        <taxon>Streptophyta</taxon>
        <taxon>Embryophyta</taxon>
        <taxon>Tracheophyta</taxon>
        <taxon>Polypodiopsida</taxon>
        <taxon>Polypodiidae</taxon>
        <taxon>Polypodiales</taxon>
        <taxon>Pteridineae</taxon>
        <taxon>Pteridaceae</taxon>
        <taxon>Parkerioideae</taxon>
        <taxon>Ceratopteris</taxon>
    </lineage>
</organism>
<dbReference type="PANTHER" id="PTHR31221">
    <property type="entry name" value="WRKY TRANSCRIPTION FACTOR PROTEIN 1-RELATED"/>
    <property type="match status" value="1"/>
</dbReference>
<proteinExistence type="predicted"/>
<keyword evidence="3" id="KW-0238">DNA-binding</keyword>
<dbReference type="GO" id="GO:0005634">
    <property type="term" value="C:nucleus"/>
    <property type="evidence" value="ECO:0007669"/>
    <property type="project" value="UniProtKB-SubCell"/>
</dbReference>
<evidence type="ECO:0000256" key="3">
    <source>
        <dbReference type="ARBA" id="ARBA00023125"/>
    </source>
</evidence>
<keyword evidence="5" id="KW-0539">Nucleus</keyword>
<dbReference type="EMBL" id="CM035436">
    <property type="protein sequence ID" value="KAH7288239.1"/>
    <property type="molecule type" value="Genomic_DNA"/>
</dbReference>
<evidence type="ECO:0000313" key="9">
    <source>
        <dbReference type="Proteomes" id="UP000825935"/>
    </source>
</evidence>
<dbReference type="InterPro" id="IPR044810">
    <property type="entry name" value="WRKY_plant"/>
</dbReference>
<dbReference type="InterPro" id="IPR036576">
    <property type="entry name" value="WRKY_dom_sf"/>
</dbReference>
<dbReference type="GO" id="GO:0043565">
    <property type="term" value="F:sequence-specific DNA binding"/>
    <property type="evidence" value="ECO:0007669"/>
    <property type="project" value="InterPro"/>
</dbReference>
<dbReference type="SUPFAM" id="SSF118290">
    <property type="entry name" value="WRKY DNA-binding domain"/>
    <property type="match status" value="1"/>
</dbReference>